<dbReference type="Proteomes" id="UP001151699">
    <property type="component" value="Chromosome A"/>
</dbReference>
<comment type="caution">
    <text evidence="2">The sequence shown here is derived from an EMBL/GenBank/DDBJ whole genome shotgun (WGS) entry which is preliminary data.</text>
</comment>
<keyword evidence="1" id="KW-1133">Transmembrane helix</keyword>
<keyword evidence="1" id="KW-0472">Membrane</keyword>
<keyword evidence="1" id="KW-0812">Transmembrane</keyword>
<name>A0A9Q0NCK0_9DIPT</name>
<keyword evidence="3" id="KW-1185">Reference proteome</keyword>
<dbReference type="AlphaFoldDB" id="A0A9Q0NCK0"/>
<feature type="transmembrane region" description="Helical" evidence="1">
    <location>
        <begin position="250"/>
        <end position="268"/>
    </location>
</feature>
<proteinExistence type="predicted"/>
<accession>A0A9Q0NCK0</accession>
<evidence type="ECO:0000313" key="3">
    <source>
        <dbReference type="Proteomes" id="UP001151699"/>
    </source>
</evidence>
<gene>
    <name evidence="2" type="ORF">Bhyg_03039</name>
</gene>
<evidence type="ECO:0000256" key="1">
    <source>
        <dbReference type="SAM" id="Phobius"/>
    </source>
</evidence>
<reference evidence="2" key="1">
    <citation type="submission" date="2022-07" db="EMBL/GenBank/DDBJ databases">
        <authorList>
            <person name="Trinca V."/>
            <person name="Uliana J.V.C."/>
            <person name="Torres T.T."/>
            <person name="Ward R.J."/>
            <person name="Monesi N."/>
        </authorList>
    </citation>
    <scope>NUCLEOTIDE SEQUENCE</scope>
    <source>
        <strain evidence="2">HSMRA1968</strain>
        <tissue evidence="2">Whole embryos</tissue>
    </source>
</reference>
<sequence length="277" mass="31244">MECHMIKTSGRSQFAINDLILNLIKTKRVQGVVLRVSGVSLTSINKLVAALILGFRYLAGKSIRETKYSKQNVLINVPVVTTPEFLGRGINSRKLEPIPINCNLMTSSIHLKAFVYNVLQRILLSSLLFMCSFRDKLCTQSTESPKLSSSLDHFVPQEVKASGSVGQFGYGSKRTTPNPFSRQVLAVNRRSQDASEYGKSSWVARDALKGSLFSIFKSIRLFSRLLKIQMLRDKKSILSFYFDATTLKEILSISLTLILILILYLLCIRRDDYIHRA</sequence>
<dbReference type="EMBL" id="WJQU01000001">
    <property type="protein sequence ID" value="KAJ6647816.1"/>
    <property type="molecule type" value="Genomic_DNA"/>
</dbReference>
<organism evidence="2 3">
    <name type="scientific">Pseudolycoriella hygida</name>
    <dbReference type="NCBI Taxonomy" id="35572"/>
    <lineage>
        <taxon>Eukaryota</taxon>
        <taxon>Metazoa</taxon>
        <taxon>Ecdysozoa</taxon>
        <taxon>Arthropoda</taxon>
        <taxon>Hexapoda</taxon>
        <taxon>Insecta</taxon>
        <taxon>Pterygota</taxon>
        <taxon>Neoptera</taxon>
        <taxon>Endopterygota</taxon>
        <taxon>Diptera</taxon>
        <taxon>Nematocera</taxon>
        <taxon>Sciaroidea</taxon>
        <taxon>Sciaridae</taxon>
        <taxon>Pseudolycoriella</taxon>
    </lineage>
</organism>
<protein>
    <submittedName>
        <fullName evidence="2">Uncharacterized protein</fullName>
    </submittedName>
</protein>
<evidence type="ECO:0000313" key="2">
    <source>
        <dbReference type="EMBL" id="KAJ6647816.1"/>
    </source>
</evidence>